<organism evidence="8 9">
    <name type="scientific">Fulvivirga kasyanovii</name>
    <dbReference type="NCBI Taxonomy" id="396812"/>
    <lineage>
        <taxon>Bacteria</taxon>
        <taxon>Pseudomonadati</taxon>
        <taxon>Bacteroidota</taxon>
        <taxon>Cytophagia</taxon>
        <taxon>Cytophagales</taxon>
        <taxon>Fulvivirgaceae</taxon>
        <taxon>Fulvivirga</taxon>
    </lineage>
</organism>
<evidence type="ECO:0000313" key="8">
    <source>
        <dbReference type="EMBL" id="MTI28152.1"/>
    </source>
</evidence>
<gene>
    <name evidence="7" type="primary">aroK</name>
    <name evidence="8" type="ORF">E1163_24560</name>
</gene>
<evidence type="ECO:0000256" key="2">
    <source>
        <dbReference type="ARBA" id="ARBA00022679"/>
    </source>
</evidence>
<feature type="binding site" evidence="7">
    <location>
        <position position="91"/>
    </location>
    <ligand>
        <name>substrate</name>
    </ligand>
</feature>
<comment type="subunit">
    <text evidence="7">Monomer.</text>
</comment>
<feature type="binding site" evidence="7">
    <location>
        <begin position="22"/>
        <end position="27"/>
    </location>
    <ligand>
        <name>ATP</name>
        <dbReference type="ChEBI" id="CHEBI:30616"/>
    </ligand>
</feature>
<feature type="binding site" evidence="7">
    <location>
        <position position="26"/>
    </location>
    <ligand>
        <name>Mg(2+)</name>
        <dbReference type="ChEBI" id="CHEBI:18420"/>
    </ligand>
</feature>
<keyword evidence="3 7" id="KW-0547">Nucleotide-binding</keyword>
<dbReference type="GO" id="GO:0016301">
    <property type="term" value="F:kinase activity"/>
    <property type="evidence" value="ECO:0007669"/>
    <property type="project" value="UniProtKB-KW"/>
</dbReference>
<keyword evidence="5 7" id="KW-0067">ATP-binding</keyword>
<dbReference type="PRINTS" id="PR01100">
    <property type="entry name" value="SHIKIMTKNASE"/>
</dbReference>
<dbReference type="SUPFAM" id="SSF52540">
    <property type="entry name" value="P-loop containing nucleoside triphosphate hydrolases"/>
    <property type="match status" value="1"/>
</dbReference>
<dbReference type="InterPro" id="IPR031322">
    <property type="entry name" value="Shikimate/glucono_kinase"/>
</dbReference>
<reference evidence="8 9" key="1">
    <citation type="submission" date="2019-02" db="EMBL/GenBank/DDBJ databases">
        <authorList>
            <person name="Goldberg S.R."/>
            <person name="Haltli B.A."/>
            <person name="Correa H."/>
            <person name="Russell K.G."/>
        </authorList>
    </citation>
    <scope>NUCLEOTIDE SEQUENCE [LARGE SCALE GENOMIC DNA]</scope>
    <source>
        <strain evidence="8 9">JCM 16186</strain>
    </source>
</reference>
<keyword evidence="4 7" id="KW-0418">Kinase</keyword>
<dbReference type="EC" id="2.7.1.71" evidence="7"/>
<evidence type="ECO:0000313" key="9">
    <source>
        <dbReference type="Proteomes" id="UP000798808"/>
    </source>
</evidence>
<comment type="cofactor">
    <cofactor evidence="7">
        <name>Mg(2+)</name>
        <dbReference type="ChEBI" id="CHEBI:18420"/>
    </cofactor>
    <text evidence="7">Binds 1 Mg(2+) ion per subunit.</text>
</comment>
<evidence type="ECO:0000256" key="4">
    <source>
        <dbReference type="ARBA" id="ARBA00022777"/>
    </source>
</evidence>
<evidence type="ECO:0000256" key="1">
    <source>
        <dbReference type="ARBA" id="ARBA00022605"/>
    </source>
</evidence>
<feature type="binding site" evidence="7">
    <location>
        <position position="151"/>
    </location>
    <ligand>
        <name>substrate</name>
    </ligand>
</feature>
<comment type="catalytic activity">
    <reaction evidence="7">
        <text>shikimate + ATP = 3-phosphoshikimate + ADP + H(+)</text>
        <dbReference type="Rhea" id="RHEA:13121"/>
        <dbReference type="ChEBI" id="CHEBI:15378"/>
        <dbReference type="ChEBI" id="CHEBI:30616"/>
        <dbReference type="ChEBI" id="CHEBI:36208"/>
        <dbReference type="ChEBI" id="CHEBI:145989"/>
        <dbReference type="ChEBI" id="CHEBI:456216"/>
        <dbReference type="EC" id="2.7.1.71"/>
    </reaction>
</comment>
<feature type="binding site" evidence="7">
    <location>
        <position position="131"/>
    </location>
    <ligand>
        <name>ATP</name>
        <dbReference type="ChEBI" id="CHEBI:30616"/>
    </ligand>
</feature>
<protein>
    <recommendedName>
        <fullName evidence="7">Shikimate kinase</fullName>
        <shortName evidence="7">SK</shortName>
        <ecNumber evidence="7">2.7.1.71</ecNumber>
    </recommendedName>
</protein>
<keyword evidence="9" id="KW-1185">Reference proteome</keyword>
<dbReference type="Proteomes" id="UP000798808">
    <property type="component" value="Unassembled WGS sequence"/>
</dbReference>
<dbReference type="PANTHER" id="PTHR21087">
    <property type="entry name" value="SHIKIMATE KINASE"/>
    <property type="match status" value="1"/>
</dbReference>
<sequence>MCLRQKLSMGLRNKIFLVGMPGSGKSTIGRQLADRLKMPFIDLDQKIEEQAQCTIKEIFAQHGEDHFRELEQKALHNAAQPEGDLIVATGGGAPCFFDNMDVIKANGVSVFIDTPLEELVARLNAYEKDKRPKFSSGEGLKGQLEELYKNRLSFYERADLRWDNTTETADQLIESLKKLKKLD</sequence>
<name>A0ABW9RWU9_9BACT</name>
<dbReference type="PANTHER" id="PTHR21087:SF16">
    <property type="entry name" value="SHIKIMATE KINASE 1, CHLOROPLASTIC"/>
    <property type="match status" value="1"/>
</dbReference>
<comment type="caution">
    <text evidence="8">The sequence shown here is derived from an EMBL/GenBank/DDBJ whole genome shotgun (WGS) entry which is preliminary data.</text>
</comment>
<accession>A0ABW9RWU9</accession>
<dbReference type="CDD" id="cd00464">
    <property type="entry name" value="SK"/>
    <property type="match status" value="1"/>
</dbReference>
<comment type="function">
    <text evidence="7">Catalyzes the specific phosphorylation of the 3-hydroxyl group of shikimic acid using ATP as a cosubstrate.</text>
</comment>
<evidence type="ECO:0000256" key="3">
    <source>
        <dbReference type="ARBA" id="ARBA00022741"/>
    </source>
</evidence>
<proteinExistence type="inferred from homology"/>
<keyword evidence="1 7" id="KW-0028">Amino-acid biosynthesis</keyword>
<dbReference type="InterPro" id="IPR000623">
    <property type="entry name" value="Shikimate_kinase/TSH1"/>
</dbReference>
<keyword evidence="7" id="KW-0963">Cytoplasm</keyword>
<evidence type="ECO:0000256" key="5">
    <source>
        <dbReference type="ARBA" id="ARBA00022840"/>
    </source>
</evidence>
<comment type="similarity">
    <text evidence="7">Belongs to the shikimate kinase family.</text>
</comment>
<evidence type="ECO:0000256" key="6">
    <source>
        <dbReference type="ARBA" id="ARBA00023141"/>
    </source>
</evidence>
<comment type="subcellular location">
    <subcellularLocation>
        <location evidence="7">Cytoplasm</location>
    </subcellularLocation>
</comment>
<dbReference type="InterPro" id="IPR027417">
    <property type="entry name" value="P-loop_NTPase"/>
</dbReference>
<keyword evidence="7" id="KW-0479">Metal-binding</keyword>
<keyword evidence="6 7" id="KW-0057">Aromatic amino acid biosynthesis</keyword>
<keyword evidence="2 7" id="KW-0808">Transferase</keyword>
<evidence type="ECO:0000256" key="7">
    <source>
        <dbReference type="HAMAP-Rule" id="MF_00109"/>
    </source>
</evidence>
<keyword evidence="7" id="KW-0460">Magnesium</keyword>
<dbReference type="Pfam" id="PF01202">
    <property type="entry name" value="SKI"/>
    <property type="match status" value="1"/>
</dbReference>
<comment type="pathway">
    <text evidence="7">Metabolic intermediate biosynthesis; chorismate biosynthesis; chorismate from D-erythrose 4-phosphate and phosphoenolpyruvate: step 5/7.</text>
</comment>
<feature type="binding site" evidence="7">
    <location>
        <position position="68"/>
    </location>
    <ligand>
        <name>substrate</name>
    </ligand>
</feature>
<comment type="caution">
    <text evidence="7">Lacks conserved residue(s) required for the propagation of feature annotation.</text>
</comment>
<dbReference type="Gene3D" id="3.40.50.300">
    <property type="entry name" value="P-loop containing nucleotide triphosphate hydrolases"/>
    <property type="match status" value="1"/>
</dbReference>
<dbReference type="EMBL" id="SMLW01000655">
    <property type="protein sequence ID" value="MTI28152.1"/>
    <property type="molecule type" value="Genomic_DNA"/>
</dbReference>
<feature type="binding site" evidence="7">
    <location>
        <position position="44"/>
    </location>
    <ligand>
        <name>substrate</name>
    </ligand>
</feature>
<dbReference type="HAMAP" id="MF_00109">
    <property type="entry name" value="Shikimate_kinase"/>
    <property type="match status" value="1"/>
</dbReference>